<accession>A0ABM1KG25</accession>
<gene>
    <name evidence="6" type="primary">CENPC</name>
</gene>
<feature type="region of interest" description="Disordered" evidence="4">
    <location>
        <begin position="127"/>
        <end position="163"/>
    </location>
</feature>
<evidence type="ECO:0000256" key="4">
    <source>
        <dbReference type="SAM" id="MobiDB-lite"/>
    </source>
</evidence>
<dbReference type="PANTHER" id="PTHR16684:SF11">
    <property type="entry name" value="CENTROMERE PROTEIN C"/>
    <property type="match status" value="1"/>
</dbReference>
<dbReference type="PANTHER" id="PTHR16684">
    <property type="entry name" value="CENTROMERE PROTEIN C"/>
    <property type="match status" value="1"/>
</dbReference>
<sequence>MSLGSPALLVEEAPRDPEVAPTGQNGSRLLSSKSQAPPSPLPWNTGGSESEDEFLIAESFGGPSTSWLLQPPKNNLPKERSLTSPLLECDKATKEHSVDNVRCGDHVPVVEEDNSLSKKPQSIAAAALQSSTSKQVKKQKCPKTLHPKKQAQRQRKNIKRSARDMRVKRRVLVLEESTESEPKELCVRQAEMPPGDRLSPLGKRSAHVSQTFLVSPEDECGGALTQDGPCEAGKAFPSAEQQKSRTLSEKCSFVRAININDLSGPVYNQNDKVSFEREIMIRGNMGDKFLEPSVALEEDLLPSDSLKDKVVRPPENTTHHRQSKRLRLKPLEYWRGERVMYKRKSSGGLVASGIISPKEKEPYKLNRIKQPTKMDLENMLNNGHATLKDPSEPAHVFDAASKQEVLQECVNSGRSHLLFFSNEDVSVYKYFSTPLFSAGKLIVKPFKEKGSQYSHTDTLCCMRWALHFCSSKVSTRSGGSVSGTVLYIRDKLLLLYQGRP</sequence>
<dbReference type="Proteomes" id="UP000694871">
    <property type="component" value="Unplaced"/>
</dbReference>
<keyword evidence="3" id="KW-0539">Nucleus</keyword>
<feature type="region of interest" description="Disordered" evidence="4">
    <location>
        <begin position="1"/>
        <end position="81"/>
    </location>
</feature>
<feature type="compositionally biased region" description="Polar residues" evidence="4">
    <location>
        <begin position="22"/>
        <end position="36"/>
    </location>
</feature>
<feature type="compositionally biased region" description="Basic residues" evidence="4">
    <location>
        <begin position="135"/>
        <end position="163"/>
    </location>
</feature>
<protein>
    <submittedName>
        <fullName evidence="6">Centromere protein C</fullName>
    </submittedName>
</protein>
<evidence type="ECO:0000313" key="6">
    <source>
        <dbReference type="RefSeq" id="XP_015272662.1"/>
    </source>
</evidence>
<dbReference type="RefSeq" id="XP_015272662.1">
    <property type="nucleotide sequence ID" value="XM_015417176.1"/>
</dbReference>
<comment type="similarity">
    <text evidence="2">Belongs to the CENP-C/MIF2 family.</text>
</comment>
<evidence type="ECO:0000256" key="3">
    <source>
        <dbReference type="ARBA" id="ARBA00023242"/>
    </source>
</evidence>
<proteinExistence type="inferred from homology"/>
<evidence type="ECO:0000256" key="2">
    <source>
        <dbReference type="ARBA" id="ARBA00010291"/>
    </source>
</evidence>
<dbReference type="InterPro" id="IPR028386">
    <property type="entry name" value="CENP-C/Mif2/cnp3"/>
</dbReference>
<reference evidence="6" key="1">
    <citation type="submission" date="2025-08" db="UniProtKB">
        <authorList>
            <consortium name="RefSeq"/>
        </authorList>
    </citation>
    <scope>IDENTIFICATION</scope>
</reference>
<evidence type="ECO:0000256" key="1">
    <source>
        <dbReference type="ARBA" id="ARBA00004123"/>
    </source>
</evidence>
<comment type="subcellular location">
    <subcellularLocation>
        <location evidence="1">Nucleus</location>
    </subcellularLocation>
</comment>
<organism evidence="5 6">
    <name type="scientific">Gekko japonicus</name>
    <name type="common">Schlegel's Japanese gecko</name>
    <dbReference type="NCBI Taxonomy" id="146911"/>
    <lineage>
        <taxon>Eukaryota</taxon>
        <taxon>Metazoa</taxon>
        <taxon>Chordata</taxon>
        <taxon>Craniata</taxon>
        <taxon>Vertebrata</taxon>
        <taxon>Euteleostomi</taxon>
        <taxon>Lepidosauria</taxon>
        <taxon>Squamata</taxon>
        <taxon>Bifurcata</taxon>
        <taxon>Gekkota</taxon>
        <taxon>Gekkonidae</taxon>
        <taxon>Gekkoninae</taxon>
        <taxon>Gekko</taxon>
    </lineage>
</organism>
<name>A0ABM1KG25_GEKJA</name>
<evidence type="ECO:0000313" key="5">
    <source>
        <dbReference type="Proteomes" id="UP000694871"/>
    </source>
</evidence>
<keyword evidence="5" id="KW-1185">Reference proteome</keyword>
<dbReference type="GeneID" id="107115462"/>